<dbReference type="InterPro" id="IPR018383">
    <property type="entry name" value="UPF0324_pro"/>
</dbReference>
<evidence type="ECO:0000256" key="5">
    <source>
        <dbReference type="ARBA" id="ARBA00022989"/>
    </source>
</evidence>
<organism evidence="8 9">
    <name type="scientific">Elongatibacter sediminis</name>
    <dbReference type="NCBI Taxonomy" id="3119006"/>
    <lineage>
        <taxon>Bacteria</taxon>
        <taxon>Pseudomonadati</taxon>
        <taxon>Pseudomonadota</taxon>
        <taxon>Gammaproteobacteria</taxon>
        <taxon>Chromatiales</taxon>
        <taxon>Wenzhouxiangellaceae</taxon>
        <taxon>Elongatibacter</taxon>
    </lineage>
</organism>
<dbReference type="PANTHER" id="PTHR30106">
    <property type="entry name" value="INNER MEMBRANE PROTEIN YEIH-RELATED"/>
    <property type="match status" value="1"/>
</dbReference>
<dbReference type="RefSeq" id="WP_354695224.1">
    <property type="nucleotide sequence ID" value="NZ_JAZHOG010000005.1"/>
</dbReference>
<feature type="transmembrane region" description="Helical" evidence="7">
    <location>
        <begin position="238"/>
        <end position="258"/>
    </location>
</feature>
<dbReference type="AlphaFoldDB" id="A0AAW9RG02"/>
<dbReference type="GO" id="GO:0005886">
    <property type="term" value="C:plasma membrane"/>
    <property type="evidence" value="ECO:0007669"/>
    <property type="project" value="UniProtKB-SubCell"/>
</dbReference>
<evidence type="ECO:0000256" key="1">
    <source>
        <dbReference type="ARBA" id="ARBA00004651"/>
    </source>
</evidence>
<accession>A0AAW9RG02</accession>
<dbReference type="EMBL" id="JAZHOG010000005">
    <property type="protein sequence ID" value="MEJ8567904.1"/>
    <property type="molecule type" value="Genomic_DNA"/>
</dbReference>
<keyword evidence="4 7" id="KW-0812">Transmembrane</keyword>
<evidence type="ECO:0000256" key="4">
    <source>
        <dbReference type="ARBA" id="ARBA00022692"/>
    </source>
</evidence>
<keyword evidence="9" id="KW-1185">Reference proteome</keyword>
<feature type="transmembrane region" description="Helical" evidence="7">
    <location>
        <begin position="45"/>
        <end position="63"/>
    </location>
</feature>
<keyword evidence="5 7" id="KW-1133">Transmembrane helix</keyword>
<dbReference type="PANTHER" id="PTHR30106:SF2">
    <property type="entry name" value="UPF0324 INNER MEMBRANE PROTEIN YEIH"/>
    <property type="match status" value="1"/>
</dbReference>
<feature type="transmembrane region" description="Helical" evidence="7">
    <location>
        <begin position="162"/>
        <end position="183"/>
    </location>
</feature>
<evidence type="ECO:0000256" key="3">
    <source>
        <dbReference type="ARBA" id="ARBA00022475"/>
    </source>
</evidence>
<protein>
    <submittedName>
        <fullName evidence="8">Sulfate exporter family transporter</fullName>
    </submittedName>
</protein>
<proteinExistence type="inferred from homology"/>
<evidence type="ECO:0000256" key="6">
    <source>
        <dbReference type="ARBA" id="ARBA00023136"/>
    </source>
</evidence>
<dbReference type="Proteomes" id="UP001359886">
    <property type="component" value="Unassembled WGS sequence"/>
</dbReference>
<keyword evidence="3" id="KW-1003">Cell membrane</keyword>
<feature type="transmembrane region" description="Helical" evidence="7">
    <location>
        <begin position="12"/>
        <end position="33"/>
    </location>
</feature>
<evidence type="ECO:0000256" key="2">
    <source>
        <dbReference type="ARBA" id="ARBA00007977"/>
    </source>
</evidence>
<evidence type="ECO:0000313" key="8">
    <source>
        <dbReference type="EMBL" id="MEJ8567904.1"/>
    </source>
</evidence>
<gene>
    <name evidence="8" type="ORF">V3330_09730</name>
</gene>
<feature type="transmembrane region" description="Helical" evidence="7">
    <location>
        <begin position="354"/>
        <end position="375"/>
    </location>
</feature>
<feature type="transmembrane region" description="Helical" evidence="7">
    <location>
        <begin position="135"/>
        <end position="156"/>
    </location>
</feature>
<feature type="transmembrane region" description="Helical" evidence="7">
    <location>
        <begin position="100"/>
        <end position="123"/>
    </location>
</feature>
<comment type="caution">
    <text evidence="8">The sequence shown here is derived from an EMBL/GenBank/DDBJ whole genome shotgun (WGS) entry which is preliminary data.</text>
</comment>
<evidence type="ECO:0000313" key="9">
    <source>
        <dbReference type="Proteomes" id="UP001359886"/>
    </source>
</evidence>
<feature type="transmembrane region" description="Helical" evidence="7">
    <location>
        <begin position="195"/>
        <end position="218"/>
    </location>
</feature>
<keyword evidence="6 7" id="KW-0472">Membrane</keyword>
<name>A0AAW9RG02_9GAMM</name>
<reference evidence="8 9" key="1">
    <citation type="submission" date="2024-02" db="EMBL/GenBank/DDBJ databases">
        <title>A novel Wenzhouxiangellaceae bacterium, isolated from coastal sediments.</title>
        <authorList>
            <person name="Du Z.-J."/>
            <person name="Ye Y.-Q."/>
            <person name="Zhang X.-Y."/>
        </authorList>
    </citation>
    <scope>NUCLEOTIDE SEQUENCE [LARGE SCALE GENOMIC DNA]</scope>
    <source>
        <strain evidence="8 9">CH-27</strain>
    </source>
</reference>
<feature type="transmembrane region" description="Helical" evidence="7">
    <location>
        <begin position="75"/>
        <end position="94"/>
    </location>
</feature>
<comment type="subcellular location">
    <subcellularLocation>
        <location evidence="1">Cell membrane</location>
        <topology evidence="1">Multi-pass membrane protein</topology>
    </subcellularLocation>
</comment>
<comment type="similarity">
    <text evidence="2">Belongs to the UPF0324 family.</text>
</comment>
<dbReference type="Pfam" id="PF03601">
    <property type="entry name" value="Cons_hypoth698"/>
    <property type="match status" value="1"/>
</dbReference>
<evidence type="ECO:0000256" key="7">
    <source>
        <dbReference type="SAM" id="Phobius"/>
    </source>
</evidence>
<feature type="transmembrane region" description="Helical" evidence="7">
    <location>
        <begin position="278"/>
        <end position="300"/>
    </location>
</feature>
<sequence length="376" mass="39535">MTSPGFTSTAKTLLPGLSLSVVLAGCAFGLSGLSAGLIPDSARSPLSPILLALTLGILVRHTLGLNPRFQPGVQFSSVHVLRAGIVLLGLQLSLLEAGRIGLLALPVVVPCIVLAYVCVRWLARRMDVSRDLGTLLAVGTSICGVTAIVALAPAIRARREDTSYAVTCITLFGLSAMMVYPVLARYVFDGASVQVGVFLGAAVHDTSQVIGAALLYQHYFADPQVLEIATVTKLVRNLSMLVILPAVCLLHARATAAAELQTRAGNRRNSSATAGTPALAGVFPFFILGFVALCVVRSVGDLGTSPFGLFDRQDWHQWLDVSKSLSQYCLCAAMAGVGLETDVRSFRALGYRPLVVGFVSATVVGFCSGAIILAMY</sequence>